<feature type="transmembrane region" description="Helical" evidence="1">
    <location>
        <begin position="210"/>
        <end position="230"/>
    </location>
</feature>
<name>A0A7V2ZMK0_9BACT</name>
<reference evidence="2" key="1">
    <citation type="journal article" date="2020" name="mSystems">
        <title>Genome- and Community-Level Interaction Insights into Carbon Utilization and Element Cycling Functions of Hydrothermarchaeota in Hydrothermal Sediment.</title>
        <authorList>
            <person name="Zhou Z."/>
            <person name="Liu Y."/>
            <person name="Xu W."/>
            <person name="Pan J."/>
            <person name="Luo Z.H."/>
            <person name="Li M."/>
        </authorList>
    </citation>
    <scope>NUCLEOTIDE SEQUENCE [LARGE SCALE GENOMIC DNA]</scope>
    <source>
        <strain evidence="2">SpSt-479</strain>
    </source>
</reference>
<keyword evidence="1" id="KW-0812">Transmembrane</keyword>
<feature type="transmembrane region" description="Helical" evidence="1">
    <location>
        <begin position="138"/>
        <end position="157"/>
    </location>
</feature>
<keyword evidence="1" id="KW-1133">Transmembrane helix</keyword>
<evidence type="ECO:0000313" key="2">
    <source>
        <dbReference type="EMBL" id="HFI92759.1"/>
    </source>
</evidence>
<feature type="transmembrane region" description="Helical" evidence="1">
    <location>
        <begin position="113"/>
        <end position="131"/>
    </location>
</feature>
<feature type="transmembrane region" description="Helical" evidence="1">
    <location>
        <begin position="78"/>
        <end position="101"/>
    </location>
</feature>
<sequence length="397" mass="45335">MEWILIIVWLLIINGGLGGQYILNWMGNQPDFTGGRKIDISPGVMTWWRELSKLAWAVVAVTVEIIRGKEIKYLWPGFLSLSTIIICAFTGVIENIGFFYLPRYYSPHVYAPYVNVYLAFLPFFGKILFNAPIRKEHWIGITLVIIGLAIPHIPRFFSNSDSHAVFDSTAIIWILIINGCLLSQQVLNNKTVQTALPGVGPNALVVWREIWKMIFISSAIFIMPIIGNLLHANMPTSVEKKEFETRILAKTDEHKKEALLNYYSLINDEYVLKNNVSPDEEIMIKQIIKETEYNRFFALFEGNIFPNNWLPILFVIAAGLTGYIYSFGFFKLSRFAAHFWVPYTNVYLALLPFIMILFGREVTGFQIAGAITTTAGLMVGVMDYSKNKVVEIKKKYE</sequence>
<gene>
    <name evidence="2" type="ORF">ENS31_14665</name>
</gene>
<dbReference type="InterPro" id="IPR037185">
    <property type="entry name" value="EmrE-like"/>
</dbReference>
<feature type="transmembrane region" description="Helical" evidence="1">
    <location>
        <begin position="309"/>
        <end position="328"/>
    </location>
</feature>
<protein>
    <recommendedName>
        <fullName evidence="3">EamA domain-containing protein</fullName>
    </recommendedName>
</protein>
<accession>A0A7V2ZMK0</accession>
<feature type="transmembrane region" description="Helical" evidence="1">
    <location>
        <begin position="365"/>
        <end position="385"/>
    </location>
</feature>
<keyword evidence="1" id="KW-0472">Membrane</keyword>
<proteinExistence type="predicted"/>
<dbReference type="SUPFAM" id="SSF103481">
    <property type="entry name" value="Multidrug resistance efflux transporter EmrE"/>
    <property type="match status" value="1"/>
</dbReference>
<feature type="transmembrane region" description="Helical" evidence="1">
    <location>
        <begin position="163"/>
        <end position="182"/>
    </location>
</feature>
<evidence type="ECO:0000256" key="1">
    <source>
        <dbReference type="SAM" id="Phobius"/>
    </source>
</evidence>
<dbReference type="EMBL" id="DSUJ01000011">
    <property type="protein sequence ID" value="HFI92759.1"/>
    <property type="molecule type" value="Genomic_DNA"/>
</dbReference>
<organism evidence="2">
    <name type="scientific">Ignavibacterium album</name>
    <dbReference type="NCBI Taxonomy" id="591197"/>
    <lineage>
        <taxon>Bacteria</taxon>
        <taxon>Pseudomonadati</taxon>
        <taxon>Ignavibacteriota</taxon>
        <taxon>Ignavibacteria</taxon>
        <taxon>Ignavibacteriales</taxon>
        <taxon>Ignavibacteriaceae</taxon>
        <taxon>Ignavibacterium</taxon>
    </lineage>
</organism>
<dbReference type="AlphaFoldDB" id="A0A7V2ZMK0"/>
<feature type="transmembrane region" description="Helical" evidence="1">
    <location>
        <begin position="340"/>
        <end position="359"/>
    </location>
</feature>
<comment type="caution">
    <text evidence="2">The sequence shown here is derived from an EMBL/GenBank/DDBJ whole genome shotgun (WGS) entry which is preliminary data.</text>
</comment>
<evidence type="ECO:0008006" key="3">
    <source>
        <dbReference type="Google" id="ProtNLM"/>
    </source>
</evidence>